<evidence type="ECO:0000256" key="4">
    <source>
        <dbReference type="ARBA" id="ARBA00022989"/>
    </source>
</evidence>
<keyword evidence="7" id="KW-0418">Kinase</keyword>
<keyword evidence="3 6" id="KW-0812">Transmembrane</keyword>
<protein>
    <submittedName>
        <fullName evidence="7">Phytyl-phosphate kinase</fullName>
        <ecNumber evidence="7">2.7.4.-</ecNumber>
    </submittedName>
</protein>
<comment type="subcellular location">
    <subcellularLocation>
        <location evidence="1">Membrane</location>
        <topology evidence="1">Multi-pass membrane protein</topology>
    </subcellularLocation>
</comment>
<comment type="similarity">
    <text evidence="2">Belongs to the TMEM19 family.</text>
</comment>
<feature type="transmembrane region" description="Helical" evidence="6">
    <location>
        <begin position="182"/>
        <end position="199"/>
    </location>
</feature>
<evidence type="ECO:0000313" key="7">
    <source>
        <dbReference type="EMBL" id="VAW32430.1"/>
    </source>
</evidence>
<dbReference type="Pfam" id="PF01940">
    <property type="entry name" value="DUF92"/>
    <property type="match status" value="1"/>
</dbReference>
<feature type="transmembrane region" description="Helical" evidence="6">
    <location>
        <begin position="88"/>
        <end position="105"/>
    </location>
</feature>
<proteinExistence type="inferred from homology"/>
<dbReference type="GO" id="GO:0016301">
    <property type="term" value="F:kinase activity"/>
    <property type="evidence" value="ECO:0007669"/>
    <property type="project" value="UniProtKB-KW"/>
</dbReference>
<evidence type="ECO:0000256" key="2">
    <source>
        <dbReference type="ARBA" id="ARBA00009012"/>
    </source>
</evidence>
<dbReference type="PANTHER" id="PTHR13353:SF5">
    <property type="entry name" value="TRANSMEMBRANE PROTEIN 19"/>
    <property type="match status" value="1"/>
</dbReference>
<feature type="transmembrane region" description="Helical" evidence="6">
    <location>
        <begin position="29"/>
        <end position="57"/>
    </location>
</feature>
<gene>
    <name evidence="7" type="ORF">MNBD_CHLOROFLEXI01-3611</name>
</gene>
<keyword evidence="7" id="KW-0808">Transferase</keyword>
<accession>A0A3B0UU04</accession>
<evidence type="ECO:0000256" key="6">
    <source>
        <dbReference type="SAM" id="Phobius"/>
    </source>
</evidence>
<evidence type="ECO:0000256" key="5">
    <source>
        <dbReference type="ARBA" id="ARBA00023136"/>
    </source>
</evidence>
<dbReference type="InterPro" id="IPR002794">
    <property type="entry name" value="DUF92_TMEM19"/>
</dbReference>
<sequence>MINQLVLAFILSGLVTALAYWRGSLAKSGAAGALLVGTLIYGFGGWIWGVLLALFFVSSSLLSHYKEGEKQAVAEKFDKGHRRDFSQVMANGGAGAIFALLHAFFPSPLWLPLFVGAMATVTADTWATELGTLSKRSPCLITSGKIVPVGTSGGISLFGTAVSFTGGLLIGLAAGVLSQNSLLPLTLIGGIGGLLGSLADSLLGATIQQIYYCDVCQKETEKKQHCGQPTRPLRGWGWMNNDGVNFLASLFGGGTAVIIYNILIT</sequence>
<evidence type="ECO:0000256" key="1">
    <source>
        <dbReference type="ARBA" id="ARBA00004141"/>
    </source>
</evidence>
<organism evidence="7">
    <name type="scientific">hydrothermal vent metagenome</name>
    <dbReference type="NCBI Taxonomy" id="652676"/>
    <lineage>
        <taxon>unclassified sequences</taxon>
        <taxon>metagenomes</taxon>
        <taxon>ecological metagenomes</taxon>
    </lineage>
</organism>
<evidence type="ECO:0000256" key="3">
    <source>
        <dbReference type="ARBA" id="ARBA00022692"/>
    </source>
</evidence>
<keyword evidence="4 6" id="KW-1133">Transmembrane helix</keyword>
<dbReference type="EC" id="2.7.4.-" evidence="7"/>
<feature type="transmembrane region" description="Helical" evidence="6">
    <location>
        <begin position="243"/>
        <end position="263"/>
    </location>
</feature>
<dbReference type="EMBL" id="UOEU01000356">
    <property type="protein sequence ID" value="VAW32430.1"/>
    <property type="molecule type" value="Genomic_DNA"/>
</dbReference>
<feature type="transmembrane region" description="Helical" evidence="6">
    <location>
        <begin position="155"/>
        <end position="175"/>
    </location>
</feature>
<dbReference type="AlphaFoldDB" id="A0A3B0UU04"/>
<dbReference type="PANTHER" id="PTHR13353">
    <property type="entry name" value="TRANSMEMBRANE PROTEIN 19"/>
    <property type="match status" value="1"/>
</dbReference>
<keyword evidence="5 6" id="KW-0472">Membrane</keyword>
<dbReference type="GO" id="GO:0016020">
    <property type="term" value="C:membrane"/>
    <property type="evidence" value="ECO:0007669"/>
    <property type="project" value="UniProtKB-SubCell"/>
</dbReference>
<reference evidence="7" key="1">
    <citation type="submission" date="2018-06" db="EMBL/GenBank/DDBJ databases">
        <authorList>
            <person name="Zhirakovskaya E."/>
        </authorList>
    </citation>
    <scope>NUCLEOTIDE SEQUENCE</scope>
</reference>
<name>A0A3B0UU04_9ZZZZ</name>